<proteinExistence type="predicted"/>
<name>A0ABP0MNW9_9DINO</name>
<feature type="transmembrane region" description="Helical" evidence="1">
    <location>
        <begin position="90"/>
        <end position="110"/>
    </location>
</feature>
<keyword evidence="1" id="KW-0472">Membrane</keyword>
<feature type="signal peptide" evidence="2">
    <location>
        <begin position="1"/>
        <end position="23"/>
    </location>
</feature>
<keyword evidence="2" id="KW-0732">Signal</keyword>
<evidence type="ECO:0000256" key="2">
    <source>
        <dbReference type="SAM" id="SignalP"/>
    </source>
</evidence>
<accession>A0ABP0MNW9</accession>
<reference evidence="3 4" key="1">
    <citation type="submission" date="2024-02" db="EMBL/GenBank/DDBJ databases">
        <authorList>
            <person name="Chen Y."/>
            <person name="Shah S."/>
            <person name="Dougan E. K."/>
            <person name="Thang M."/>
            <person name="Chan C."/>
        </authorList>
    </citation>
    <scope>NUCLEOTIDE SEQUENCE [LARGE SCALE GENOMIC DNA]</scope>
</reference>
<keyword evidence="4" id="KW-1185">Reference proteome</keyword>
<gene>
    <name evidence="3" type="ORF">CCMP2556_LOCUS26653</name>
</gene>
<evidence type="ECO:0000256" key="1">
    <source>
        <dbReference type="SAM" id="Phobius"/>
    </source>
</evidence>
<evidence type="ECO:0000313" key="3">
    <source>
        <dbReference type="EMBL" id="CAK9052926.1"/>
    </source>
</evidence>
<evidence type="ECO:0000313" key="4">
    <source>
        <dbReference type="Proteomes" id="UP001642484"/>
    </source>
</evidence>
<keyword evidence="1" id="KW-0812">Transmembrane</keyword>
<feature type="chain" id="PRO_5046805725" evidence="2">
    <location>
        <begin position="24"/>
        <end position="167"/>
    </location>
</feature>
<protein>
    <submittedName>
        <fullName evidence="3">Uncharacterized protein</fullName>
    </submittedName>
</protein>
<organism evidence="3 4">
    <name type="scientific">Durusdinium trenchii</name>
    <dbReference type="NCBI Taxonomy" id="1381693"/>
    <lineage>
        <taxon>Eukaryota</taxon>
        <taxon>Sar</taxon>
        <taxon>Alveolata</taxon>
        <taxon>Dinophyceae</taxon>
        <taxon>Suessiales</taxon>
        <taxon>Symbiodiniaceae</taxon>
        <taxon>Durusdinium</taxon>
    </lineage>
</organism>
<keyword evidence="1" id="KW-1133">Transmembrane helix</keyword>
<dbReference type="Proteomes" id="UP001642484">
    <property type="component" value="Unassembled WGS sequence"/>
</dbReference>
<comment type="caution">
    <text evidence="3">The sequence shown here is derived from an EMBL/GenBank/DDBJ whole genome shotgun (WGS) entry which is preliminary data.</text>
</comment>
<sequence length="167" mass="18538">MRGWSLVLLPGLVYGLVLKSGSAAHLSTSDGFQPMEQWRQTHKASALSQTARSSLSAYRRTLKANLHRHRVIMHVDKTKLSGPFLDLGNMAQLICGICINLSLVACMMLFPERMACMQHAALPEHKLSQPTSTSITPSNACSCVFGLKCITMFHCFQTLNFTCFNLY</sequence>
<dbReference type="EMBL" id="CAXAMN010018746">
    <property type="protein sequence ID" value="CAK9052926.1"/>
    <property type="molecule type" value="Genomic_DNA"/>
</dbReference>